<keyword evidence="2" id="KW-0472">Membrane</keyword>
<evidence type="ECO:0000259" key="3">
    <source>
        <dbReference type="Pfam" id="PF21722"/>
    </source>
</evidence>
<protein>
    <recommendedName>
        <fullName evidence="3">Glycine-rich domain-containing protein</fullName>
    </recommendedName>
</protein>
<dbReference type="Proteomes" id="UP000320095">
    <property type="component" value="Unassembled WGS sequence"/>
</dbReference>
<gene>
    <name evidence="4" type="ORF">EAH80_28285</name>
</gene>
<feature type="compositionally biased region" description="Gly residues" evidence="1">
    <location>
        <begin position="240"/>
        <end position="257"/>
    </location>
</feature>
<keyword evidence="5" id="KW-1185">Reference proteome</keyword>
<organism evidence="4 5">
    <name type="scientific">Mycolicibacterium hodleri</name>
    <dbReference type="NCBI Taxonomy" id="49897"/>
    <lineage>
        <taxon>Bacteria</taxon>
        <taxon>Bacillati</taxon>
        <taxon>Actinomycetota</taxon>
        <taxon>Actinomycetes</taxon>
        <taxon>Mycobacteriales</taxon>
        <taxon>Mycobacteriaceae</taxon>
        <taxon>Mycolicibacterium</taxon>
    </lineage>
</organism>
<keyword evidence="2" id="KW-1133">Transmembrane helix</keyword>
<dbReference type="EMBL" id="RCZG01000019">
    <property type="protein sequence ID" value="TPG28214.1"/>
    <property type="molecule type" value="Genomic_DNA"/>
</dbReference>
<feature type="compositionally biased region" description="Polar residues" evidence="1">
    <location>
        <begin position="214"/>
        <end position="226"/>
    </location>
</feature>
<evidence type="ECO:0000256" key="1">
    <source>
        <dbReference type="SAM" id="MobiDB-lite"/>
    </source>
</evidence>
<evidence type="ECO:0000313" key="4">
    <source>
        <dbReference type="EMBL" id="TPG28214.1"/>
    </source>
</evidence>
<evidence type="ECO:0000313" key="5">
    <source>
        <dbReference type="Proteomes" id="UP000320095"/>
    </source>
</evidence>
<keyword evidence="2" id="KW-0812">Transmembrane</keyword>
<comment type="caution">
    <text evidence="4">The sequence shown here is derived from an EMBL/GenBank/DDBJ whole genome shotgun (WGS) entry which is preliminary data.</text>
</comment>
<evidence type="ECO:0000256" key="2">
    <source>
        <dbReference type="SAM" id="Phobius"/>
    </source>
</evidence>
<name>A0A502DT46_9MYCO</name>
<dbReference type="AlphaFoldDB" id="A0A502DT46"/>
<reference evidence="4 5" key="1">
    <citation type="journal article" date="2019" name="Environ. Microbiol.">
        <title>Species interactions and distinct microbial communities in high Arctic permafrost affected cryosols are associated with the CH4 and CO2 gas fluxes.</title>
        <authorList>
            <person name="Altshuler I."/>
            <person name="Hamel J."/>
            <person name="Turney S."/>
            <person name="Magnuson E."/>
            <person name="Levesque R."/>
            <person name="Greer C."/>
            <person name="Whyte L.G."/>
        </authorList>
    </citation>
    <scope>NUCLEOTIDE SEQUENCE [LARGE SCALE GENOMIC DNA]</scope>
    <source>
        <strain evidence="4 5">S5.20</strain>
    </source>
</reference>
<dbReference type="Pfam" id="PF21722">
    <property type="entry name" value="Gly_rich_2"/>
    <property type="match status" value="1"/>
</dbReference>
<dbReference type="InterPro" id="IPR049304">
    <property type="entry name" value="Gly_rich_dom"/>
</dbReference>
<feature type="domain" description="Glycine-rich" evidence="3">
    <location>
        <begin position="94"/>
        <end position="265"/>
    </location>
</feature>
<accession>A0A502DT46</accession>
<feature type="compositionally biased region" description="Low complexity" evidence="1">
    <location>
        <begin position="173"/>
        <end position="191"/>
    </location>
</feature>
<feature type="region of interest" description="Disordered" evidence="1">
    <location>
        <begin position="170"/>
        <end position="268"/>
    </location>
</feature>
<feature type="transmembrane region" description="Helical" evidence="2">
    <location>
        <begin position="12"/>
        <end position="35"/>
    </location>
</feature>
<proteinExistence type="predicted"/>
<sequence length="268" mass="25971">MSRAGTGPTDRYVLTGVAMTYSVIFAAPLLIAAIVSAVRFVGCTQDFGVFEQGGDEPPEDENHRAVGVLSGSGTLSAVAVFTPTHDPETASFTKPGSLSYEIPDWCNYIDVFLLGAGGGGDVGQPRGAGGEGGSWTPVPLWRGQGQPAQGMVAIPRTTTSIAITVGAGGAAGTAGAQQGAAGGDTTATAAGMSPQTASGGAGGASPDANGKGPSPQSVSLNGTTETGGADQPSAGQPGLRPGGGGAGGFLAHGGDGADGAAWVVARQT</sequence>